<dbReference type="Proteomes" id="UP001138989">
    <property type="component" value="Unassembled WGS sequence"/>
</dbReference>
<reference evidence="1" key="1">
    <citation type="submission" date="2021-08" db="EMBL/GenBank/DDBJ databases">
        <title>Isolation and characterization of neutrophilic mixotrophic iron-oxidizing bacteria from deep-sea hydrothermal vents.</title>
        <authorList>
            <person name="He Y."/>
        </authorList>
    </citation>
    <scope>NUCLEOTIDE SEQUENCE</scope>
    <source>
        <strain evidence="1">IOP_13</strain>
    </source>
</reference>
<comment type="caution">
    <text evidence="1">The sequence shown here is derived from an EMBL/GenBank/DDBJ whole genome shotgun (WGS) entry which is preliminary data.</text>
</comment>
<keyword evidence="2" id="KW-1185">Reference proteome</keyword>
<proteinExistence type="predicted"/>
<sequence length="112" mass="12939">MDTIKIRALDVHSAHICALRLVGGFDSEKRHFPALKVFQSPNRERLQYHAELAEVGCRQSQMQLENLIIGELLHVKDLELDGKKYIFDIQTFQCPVAMDYVLWEVLAQINDD</sequence>
<dbReference type="RefSeq" id="WP_230697690.1">
    <property type="nucleotide sequence ID" value="NZ_JAINWF010000006.1"/>
</dbReference>
<organism evidence="1 2">
    <name type="scientific">Stutzerimonas kunmingensis</name>
    <dbReference type="NCBI Taxonomy" id="1211807"/>
    <lineage>
        <taxon>Bacteria</taxon>
        <taxon>Pseudomonadati</taxon>
        <taxon>Pseudomonadota</taxon>
        <taxon>Gammaproteobacteria</taxon>
        <taxon>Pseudomonadales</taxon>
        <taxon>Pseudomonadaceae</taxon>
        <taxon>Stutzerimonas</taxon>
    </lineage>
</organism>
<evidence type="ECO:0000313" key="2">
    <source>
        <dbReference type="Proteomes" id="UP001138989"/>
    </source>
</evidence>
<evidence type="ECO:0000313" key="1">
    <source>
        <dbReference type="EMBL" id="MCD1608612.1"/>
    </source>
</evidence>
<protein>
    <submittedName>
        <fullName evidence="1">Uncharacterized protein</fullName>
    </submittedName>
</protein>
<accession>A0A9X1N4L8</accession>
<dbReference type="AlphaFoldDB" id="A0A9X1N4L8"/>
<dbReference type="EMBL" id="JAINWF010000006">
    <property type="protein sequence ID" value="MCD1608612.1"/>
    <property type="molecule type" value="Genomic_DNA"/>
</dbReference>
<name>A0A9X1N4L8_9GAMM</name>
<gene>
    <name evidence="1" type="ORF">K7H17_12115</name>
</gene>